<dbReference type="GO" id="GO:0005737">
    <property type="term" value="C:cytoplasm"/>
    <property type="evidence" value="ECO:0007669"/>
    <property type="project" value="TreeGrafter"/>
</dbReference>
<keyword evidence="3" id="KW-0450">Lipoyl</keyword>
<evidence type="ECO:0000256" key="3">
    <source>
        <dbReference type="ARBA" id="ARBA00022823"/>
    </source>
</evidence>
<dbReference type="GO" id="GO:0031405">
    <property type="term" value="F:lipoic acid binding"/>
    <property type="evidence" value="ECO:0007669"/>
    <property type="project" value="TreeGrafter"/>
</dbReference>
<keyword evidence="4" id="KW-0012">Acyltransferase</keyword>
<evidence type="ECO:0000256" key="2">
    <source>
        <dbReference type="ARBA" id="ARBA00022679"/>
    </source>
</evidence>
<keyword evidence="5" id="KW-0670">Pyruvate</keyword>
<evidence type="ECO:0000313" key="5">
    <source>
        <dbReference type="EMBL" id="SDD42148.1"/>
    </source>
</evidence>
<dbReference type="Pfam" id="PF00364">
    <property type="entry name" value="Biotin_lipoyl"/>
    <property type="match status" value="1"/>
</dbReference>
<dbReference type="Proteomes" id="UP000199494">
    <property type="component" value="Unassembled WGS sequence"/>
</dbReference>
<dbReference type="RefSeq" id="WP_091807721.1">
    <property type="nucleotide sequence ID" value="NZ_CP016353.1"/>
</dbReference>
<proteinExistence type="predicted"/>
<accession>A0A222VU93</accession>
<dbReference type="InterPro" id="IPR003016">
    <property type="entry name" value="2-oxoA_DH_lipoyl-BS"/>
</dbReference>
<dbReference type="PROSITE" id="PS50968">
    <property type="entry name" value="BIOTINYL_LIPOYL"/>
    <property type="match status" value="1"/>
</dbReference>
<dbReference type="InterPro" id="IPR011053">
    <property type="entry name" value="Single_hybrid_motif"/>
</dbReference>
<dbReference type="InterPro" id="IPR000089">
    <property type="entry name" value="Biotin_lipoyl"/>
</dbReference>
<dbReference type="AlphaFoldDB" id="A0A222VU93"/>
<gene>
    <name evidence="5" type="ORF">SAMN05421630_108120</name>
</gene>
<keyword evidence="6" id="KW-1185">Reference proteome</keyword>
<organism evidence="5 6">
    <name type="scientific">Prauserella marina</name>
    <dbReference type="NCBI Taxonomy" id="530584"/>
    <lineage>
        <taxon>Bacteria</taxon>
        <taxon>Bacillati</taxon>
        <taxon>Actinomycetota</taxon>
        <taxon>Actinomycetes</taxon>
        <taxon>Pseudonocardiales</taxon>
        <taxon>Pseudonocardiaceae</taxon>
        <taxon>Prauserella</taxon>
    </lineage>
</organism>
<dbReference type="PANTHER" id="PTHR43178:SF5">
    <property type="entry name" value="LIPOAMIDE ACYLTRANSFERASE COMPONENT OF BRANCHED-CHAIN ALPHA-KETO ACID DEHYDROGENASE COMPLEX, MITOCHONDRIAL"/>
    <property type="match status" value="1"/>
</dbReference>
<evidence type="ECO:0000256" key="1">
    <source>
        <dbReference type="ARBA" id="ARBA00001938"/>
    </source>
</evidence>
<evidence type="ECO:0000313" key="6">
    <source>
        <dbReference type="Proteomes" id="UP000199494"/>
    </source>
</evidence>
<evidence type="ECO:0000256" key="4">
    <source>
        <dbReference type="ARBA" id="ARBA00023315"/>
    </source>
</evidence>
<keyword evidence="2 5" id="KW-0808">Transferase</keyword>
<dbReference type="STRING" id="530584.SAMN05421630_108120"/>
<comment type="cofactor">
    <cofactor evidence="1">
        <name>(R)-lipoate</name>
        <dbReference type="ChEBI" id="CHEBI:83088"/>
    </cofactor>
</comment>
<name>A0A222VU93_9PSEU</name>
<reference evidence="5 6" key="1">
    <citation type="submission" date="2016-10" db="EMBL/GenBank/DDBJ databases">
        <authorList>
            <person name="de Groot N.N."/>
        </authorList>
    </citation>
    <scope>NUCLEOTIDE SEQUENCE [LARGE SCALE GENOMIC DNA]</scope>
    <source>
        <strain evidence="5 6">CGMCC 4.5506</strain>
    </source>
</reference>
<dbReference type="GO" id="GO:0016407">
    <property type="term" value="F:acetyltransferase activity"/>
    <property type="evidence" value="ECO:0007669"/>
    <property type="project" value="TreeGrafter"/>
</dbReference>
<dbReference type="EMBL" id="FMZE01000008">
    <property type="protein sequence ID" value="SDD42148.1"/>
    <property type="molecule type" value="Genomic_DNA"/>
</dbReference>
<dbReference type="PROSITE" id="PS00189">
    <property type="entry name" value="LIPOYL"/>
    <property type="match status" value="1"/>
</dbReference>
<dbReference type="InterPro" id="IPR050743">
    <property type="entry name" value="2-oxoacid_DH_E2_comp"/>
</dbReference>
<dbReference type="OrthoDB" id="9805770at2"/>
<protein>
    <submittedName>
        <fullName evidence="5">Pyruvate dehydrogenase E2 component (Dihydrolipoamide acetyltransferase)/2-oxoglutarate dehydrogenase E2 component (Dihydrolipoamide succinyltransferase)</fullName>
    </submittedName>
</protein>
<dbReference type="Gene3D" id="2.40.50.100">
    <property type="match status" value="1"/>
</dbReference>
<dbReference type="CDD" id="cd06849">
    <property type="entry name" value="lipoyl_domain"/>
    <property type="match status" value="1"/>
</dbReference>
<dbReference type="SUPFAM" id="SSF51230">
    <property type="entry name" value="Single hybrid motif"/>
    <property type="match status" value="1"/>
</dbReference>
<dbReference type="KEGG" id="pmad:BAY61_22995"/>
<dbReference type="PANTHER" id="PTHR43178">
    <property type="entry name" value="DIHYDROLIPOAMIDE ACETYLTRANSFERASE COMPONENT OF PYRUVATE DEHYDROGENASE COMPLEX"/>
    <property type="match status" value="1"/>
</dbReference>
<sequence length="77" mass="8463">MSEIVVPKWGLTTEEVVLLKWYKQVGDQVAVDEPVAEAETDKVTQEIVSQIAGTVTELLVEEGDELTVGQPIVRIDP</sequence>